<dbReference type="Proteomes" id="UP001242368">
    <property type="component" value="Unassembled WGS sequence"/>
</dbReference>
<protein>
    <submittedName>
        <fullName evidence="1">Uncharacterized protein</fullName>
    </submittedName>
</protein>
<evidence type="ECO:0000313" key="1">
    <source>
        <dbReference type="EMBL" id="MDN3706784.1"/>
    </source>
</evidence>
<evidence type="ECO:0000313" key="2">
    <source>
        <dbReference type="Proteomes" id="UP001242368"/>
    </source>
</evidence>
<keyword evidence="2" id="KW-1185">Reference proteome</keyword>
<name>A0ABT8CRI2_9FLAO</name>
<accession>A0ABT8CRI2</accession>
<reference evidence="2" key="1">
    <citation type="journal article" date="2019" name="Int. J. Syst. Evol. Microbiol.">
        <title>The Global Catalogue of Microorganisms (GCM) 10K type strain sequencing project: providing services to taxonomists for standard genome sequencing and annotation.</title>
        <authorList>
            <consortium name="The Broad Institute Genomics Platform"/>
            <consortium name="The Broad Institute Genome Sequencing Center for Infectious Disease"/>
            <person name="Wu L."/>
            <person name="Ma J."/>
        </authorList>
    </citation>
    <scope>NUCLEOTIDE SEQUENCE [LARGE SCALE GENOMIC DNA]</scope>
    <source>
        <strain evidence="2">CECT 7184</strain>
    </source>
</reference>
<organism evidence="1 2">
    <name type="scientific">Paenimyroides ceti</name>
    <dbReference type="NCBI Taxonomy" id="395087"/>
    <lineage>
        <taxon>Bacteria</taxon>
        <taxon>Pseudomonadati</taxon>
        <taxon>Bacteroidota</taxon>
        <taxon>Flavobacteriia</taxon>
        <taxon>Flavobacteriales</taxon>
        <taxon>Flavobacteriaceae</taxon>
        <taxon>Paenimyroides</taxon>
    </lineage>
</organism>
<comment type="caution">
    <text evidence="1">The sequence shown here is derived from an EMBL/GenBank/DDBJ whole genome shotgun (WGS) entry which is preliminary data.</text>
</comment>
<dbReference type="EMBL" id="JAUFQU010000001">
    <property type="protein sequence ID" value="MDN3706784.1"/>
    <property type="molecule type" value="Genomic_DNA"/>
</dbReference>
<dbReference type="RefSeq" id="WP_290362837.1">
    <property type="nucleotide sequence ID" value="NZ_JAUFQU010000001.1"/>
</dbReference>
<proteinExistence type="predicted"/>
<gene>
    <name evidence="1" type="ORF">QW060_06515</name>
</gene>
<sequence>MNFLLHLLQHITVYSKNTDTAFHFSMDPVLHIKPFFIPHSVFNAVVVFPNYSSFNTNSHVVNN</sequence>